<comment type="caution">
    <text evidence="1">The sequence shown here is derived from an EMBL/GenBank/DDBJ whole genome shotgun (WGS) entry which is preliminary data.</text>
</comment>
<dbReference type="Proteomes" id="UP001057402">
    <property type="component" value="Chromosome 5"/>
</dbReference>
<evidence type="ECO:0000313" key="1">
    <source>
        <dbReference type="EMBL" id="KAI4370372.1"/>
    </source>
</evidence>
<evidence type="ECO:0000313" key="2">
    <source>
        <dbReference type="Proteomes" id="UP001057402"/>
    </source>
</evidence>
<dbReference type="EMBL" id="CM042884">
    <property type="protein sequence ID" value="KAI4370372.1"/>
    <property type="molecule type" value="Genomic_DNA"/>
</dbReference>
<sequence>MDDEMFKGVDFGDDDHVVNDGVNDAGPSRKWLEKPLPFYIDSGDTGKVIFDEEDDVVMTDDAECVKEFRKGVQFKHKSHLIHTVNTFHVKNHYNYDIIESDKSGSISSVTFHQPDSSGGTLTYEGRFEILSLSGSFMPSESRGTRSRSGGMSVSLASPDGRVIGGGIAGLLVAASLVQVVAGSFPAGDQNEHKAKKVKSNYLSAVALPTVLPSSAPTISFAASPAYRADSWSAIPSDLRTLVFAFIVGLMAVFCDMTSVSRGLEQLSMPCLSSSPLLMFSSFNMIVLAILVRSRKPARRVDDRAFTLFDDGSMDTDIRYNRFDSNCATNGDSSSDHGQGSSVGKDNDSDISCMSDGYEGDSDDDTNERREDEDCDSDCGLEKRSEDFIIKVIKGWWEERLRENHDQG</sequence>
<proteinExistence type="predicted"/>
<protein>
    <submittedName>
        <fullName evidence="1">Uncharacterized protein</fullName>
    </submittedName>
</protein>
<gene>
    <name evidence="1" type="ORF">MLD38_018731</name>
</gene>
<organism evidence="1 2">
    <name type="scientific">Melastoma candidum</name>
    <dbReference type="NCBI Taxonomy" id="119954"/>
    <lineage>
        <taxon>Eukaryota</taxon>
        <taxon>Viridiplantae</taxon>
        <taxon>Streptophyta</taxon>
        <taxon>Embryophyta</taxon>
        <taxon>Tracheophyta</taxon>
        <taxon>Spermatophyta</taxon>
        <taxon>Magnoliopsida</taxon>
        <taxon>eudicotyledons</taxon>
        <taxon>Gunneridae</taxon>
        <taxon>Pentapetalae</taxon>
        <taxon>rosids</taxon>
        <taxon>malvids</taxon>
        <taxon>Myrtales</taxon>
        <taxon>Melastomataceae</taxon>
        <taxon>Melastomatoideae</taxon>
        <taxon>Melastomateae</taxon>
        <taxon>Melastoma</taxon>
    </lineage>
</organism>
<keyword evidence="2" id="KW-1185">Reference proteome</keyword>
<name>A0ACB9R2Z8_9MYRT</name>
<reference evidence="2" key="1">
    <citation type="journal article" date="2023" name="Front. Plant Sci.">
        <title>Chromosomal-level genome assembly of Melastoma candidum provides insights into trichome evolution.</title>
        <authorList>
            <person name="Zhong Y."/>
            <person name="Wu W."/>
            <person name="Sun C."/>
            <person name="Zou P."/>
            <person name="Liu Y."/>
            <person name="Dai S."/>
            <person name="Zhou R."/>
        </authorList>
    </citation>
    <scope>NUCLEOTIDE SEQUENCE [LARGE SCALE GENOMIC DNA]</scope>
</reference>
<accession>A0ACB9R2Z8</accession>